<sequence>MYACDVTLFWLLHFPVAVAQVDYKVLVELWSDTFQFRNRLNPFSQKLLSCPLEGQQVGSMLKVVFNTEQAYSLDLSVSGPSFWIHGMQASILKWQTCSTTWEHYSHGRVGVQRACSA</sequence>
<proteinExistence type="predicted"/>
<feature type="chain" id="PRO_5040124006" evidence="1">
    <location>
        <begin position="20"/>
        <end position="117"/>
    </location>
</feature>
<evidence type="ECO:0000313" key="3">
    <source>
        <dbReference type="Proteomes" id="UP001151752"/>
    </source>
</evidence>
<accession>A0A9Q0Q830</accession>
<name>A0A9Q0Q830_9ROSI</name>
<dbReference type="EMBL" id="JAPFFM010000016">
    <property type="protein sequence ID" value="KAJ6701739.1"/>
    <property type="molecule type" value="Genomic_DNA"/>
</dbReference>
<feature type="signal peptide" evidence="1">
    <location>
        <begin position="1"/>
        <end position="19"/>
    </location>
</feature>
<protein>
    <submittedName>
        <fullName evidence="2">Uncharacterized protein</fullName>
    </submittedName>
</protein>
<organism evidence="2 3">
    <name type="scientific">Salix koriyanagi</name>
    <dbReference type="NCBI Taxonomy" id="2511006"/>
    <lineage>
        <taxon>Eukaryota</taxon>
        <taxon>Viridiplantae</taxon>
        <taxon>Streptophyta</taxon>
        <taxon>Embryophyta</taxon>
        <taxon>Tracheophyta</taxon>
        <taxon>Spermatophyta</taxon>
        <taxon>Magnoliopsida</taxon>
        <taxon>eudicotyledons</taxon>
        <taxon>Gunneridae</taxon>
        <taxon>Pentapetalae</taxon>
        <taxon>rosids</taxon>
        <taxon>fabids</taxon>
        <taxon>Malpighiales</taxon>
        <taxon>Salicaceae</taxon>
        <taxon>Saliceae</taxon>
        <taxon>Salix</taxon>
    </lineage>
</organism>
<keyword evidence="3" id="KW-1185">Reference proteome</keyword>
<evidence type="ECO:0000313" key="2">
    <source>
        <dbReference type="EMBL" id="KAJ6701739.1"/>
    </source>
</evidence>
<reference evidence="2" key="1">
    <citation type="submission" date="2022-11" db="EMBL/GenBank/DDBJ databases">
        <authorList>
            <person name="Hyden B.L."/>
            <person name="Feng K."/>
            <person name="Yates T."/>
            <person name="Jawdy S."/>
            <person name="Smart L.B."/>
            <person name="Muchero W."/>
        </authorList>
    </citation>
    <scope>NUCLEOTIDE SEQUENCE</scope>
    <source>
        <tissue evidence="2">Shoot tip</tissue>
    </source>
</reference>
<dbReference type="AlphaFoldDB" id="A0A9Q0Q830"/>
<keyword evidence="1" id="KW-0732">Signal</keyword>
<comment type="caution">
    <text evidence="2">The sequence shown here is derived from an EMBL/GenBank/DDBJ whole genome shotgun (WGS) entry which is preliminary data.</text>
</comment>
<gene>
    <name evidence="2" type="ORF">OIU74_012998</name>
</gene>
<dbReference type="Proteomes" id="UP001151752">
    <property type="component" value="Chromosome 1"/>
</dbReference>
<reference evidence="2" key="2">
    <citation type="journal article" date="2023" name="Int. J. Mol. Sci.">
        <title>De Novo Assembly and Annotation of 11 Diverse Shrub Willow (Salix) Genomes Reveals Novel Gene Organization in Sex-Linked Regions.</title>
        <authorList>
            <person name="Hyden B."/>
            <person name="Feng K."/>
            <person name="Yates T.B."/>
            <person name="Jawdy S."/>
            <person name="Cereghino C."/>
            <person name="Smart L.B."/>
            <person name="Muchero W."/>
        </authorList>
    </citation>
    <scope>NUCLEOTIDE SEQUENCE</scope>
    <source>
        <tissue evidence="2">Shoot tip</tissue>
    </source>
</reference>
<evidence type="ECO:0000256" key="1">
    <source>
        <dbReference type="SAM" id="SignalP"/>
    </source>
</evidence>